<dbReference type="GO" id="GO:0009116">
    <property type="term" value="P:nucleoside metabolic process"/>
    <property type="evidence" value="ECO:0007669"/>
    <property type="project" value="InterPro"/>
</dbReference>
<sequence>MVGLAETGSTNARAALVTQSAIEHFEAEAVSFVGVAGALEDDVRLDVHFAPIAADDALIGSRACPTARRIRRHCNDAVAVDMESHGVAQTARMHGTVGMLAPSDTGRSVRACGAQANQHWRGAVTARSCRSRHRAIA</sequence>
<accession>A0A640SA62</accession>
<dbReference type="RefSeq" id="WP_159474194.1">
    <property type="nucleotide sequence ID" value="NZ_BAAATH010000070.1"/>
</dbReference>
<dbReference type="AlphaFoldDB" id="A0A640SA62"/>
<dbReference type="GO" id="GO:0005829">
    <property type="term" value="C:cytosol"/>
    <property type="evidence" value="ECO:0007669"/>
    <property type="project" value="TreeGrafter"/>
</dbReference>
<dbReference type="PANTHER" id="PTHR46832">
    <property type="entry name" value="5'-METHYLTHIOADENOSINE/S-ADENOSYLHOMOCYSTEINE NUCLEOSIDASE"/>
    <property type="match status" value="1"/>
</dbReference>
<dbReference type="GO" id="GO:0008782">
    <property type="term" value="F:adenosylhomocysteine nucleosidase activity"/>
    <property type="evidence" value="ECO:0007669"/>
    <property type="project" value="TreeGrafter"/>
</dbReference>
<dbReference type="GO" id="GO:0008930">
    <property type="term" value="F:methylthioadenosine nucleosidase activity"/>
    <property type="evidence" value="ECO:0007669"/>
    <property type="project" value="TreeGrafter"/>
</dbReference>
<dbReference type="PANTHER" id="PTHR46832:SF1">
    <property type="entry name" value="5'-METHYLTHIOADENOSINE_S-ADENOSYLHOMOCYSTEINE NUCLEOSIDASE"/>
    <property type="match status" value="1"/>
</dbReference>
<dbReference type="EMBL" id="BLIN01000003">
    <property type="protein sequence ID" value="GFE06465.1"/>
    <property type="molecule type" value="Genomic_DNA"/>
</dbReference>
<reference evidence="1 2" key="1">
    <citation type="submission" date="2019-12" db="EMBL/GenBank/DDBJ databases">
        <title>Whole genome shotgun sequence of Streptomyces caniferus NBRC 15389.</title>
        <authorList>
            <person name="Ichikawa N."/>
            <person name="Kimura A."/>
            <person name="Kitahashi Y."/>
            <person name="Komaki H."/>
            <person name="Tamura T."/>
        </authorList>
    </citation>
    <scope>NUCLEOTIDE SEQUENCE [LARGE SCALE GENOMIC DNA]</scope>
    <source>
        <strain evidence="1 2">NBRC 15389</strain>
    </source>
</reference>
<dbReference type="SUPFAM" id="SSF53167">
    <property type="entry name" value="Purine and uridine phosphorylases"/>
    <property type="match status" value="1"/>
</dbReference>
<dbReference type="Proteomes" id="UP000435837">
    <property type="component" value="Unassembled WGS sequence"/>
</dbReference>
<proteinExistence type="predicted"/>
<organism evidence="1 2">
    <name type="scientific">Streptomyces caniferus</name>
    <dbReference type="NCBI Taxonomy" id="285557"/>
    <lineage>
        <taxon>Bacteria</taxon>
        <taxon>Bacillati</taxon>
        <taxon>Actinomycetota</taxon>
        <taxon>Actinomycetes</taxon>
        <taxon>Kitasatosporales</taxon>
        <taxon>Streptomycetaceae</taxon>
        <taxon>Streptomyces</taxon>
    </lineage>
</organism>
<evidence type="ECO:0008006" key="3">
    <source>
        <dbReference type="Google" id="ProtNLM"/>
    </source>
</evidence>
<protein>
    <recommendedName>
        <fullName evidence="3">Nucleoside phosphorylase domain-containing protein</fullName>
    </recommendedName>
</protein>
<comment type="caution">
    <text evidence="1">The sequence shown here is derived from an EMBL/GenBank/DDBJ whole genome shotgun (WGS) entry which is preliminary data.</text>
</comment>
<dbReference type="GO" id="GO:0019284">
    <property type="term" value="P:L-methionine salvage from S-adenosylmethionine"/>
    <property type="evidence" value="ECO:0007669"/>
    <property type="project" value="TreeGrafter"/>
</dbReference>
<name>A0A640SA62_9ACTN</name>
<dbReference type="InterPro" id="IPR035994">
    <property type="entry name" value="Nucleoside_phosphorylase_sf"/>
</dbReference>
<evidence type="ECO:0000313" key="2">
    <source>
        <dbReference type="Proteomes" id="UP000435837"/>
    </source>
</evidence>
<evidence type="ECO:0000313" key="1">
    <source>
        <dbReference type="EMBL" id="GFE06465.1"/>
    </source>
</evidence>
<dbReference type="Gene3D" id="3.40.50.1580">
    <property type="entry name" value="Nucleoside phosphorylase domain"/>
    <property type="match status" value="2"/>
</dbReference>
<dbReference type="OrthoDB" id="44283at2"/>
<gene>
    <name evidence="1" type="ORF">Scani_27330</name>
</gene>